<accession>A0ABT4SV36</accession>
<evidence type="ECO:0000313" key="3">
    <source>
        <dbReference type="EMBL" id="MDA0641132.1"/>
    </source>
</evidence>
<organism evidence="3 4">
    <name type="scientific">Nonomuraea ferruginea</name>
    <dbReference type="NCBI Taxonomy" id="46174"/>
    <lineage>
        <taxon>Bacteria</taxon>
        <taxon>Bacillati</taxon>
        <taxon>Actinomycetota</taxon>
        <taxon>Actinomycetes</taxon>
        <taxon>Streptosporangiales</taxon>
        <taxon>Streptosporangiaceae</taxon>
        <taxon>Nonomuraea</taxon>
    </lineage>
</organism>
<dbReference type="RefSeq" id="WP_148035014.1">
    <property type="nucleotide sequence ID" value="NZ_BAABFD010000016.1"/>
</dbReference>
<feature type="domain" description="Plastocyanin-like" evidence="2">
    <location>
        <begin position="6"/>
        <end position="60"/>
    </location>
</feature>
<feature type="region of interest" description="Disordered" evidence="1">
    <location>
        <begin position="63"/>
        <end position="95"/>
    </location>
</feature>
<feature type="region of interest" description="Disordered" evidence="1">
    <location>
        <begin position="1"/>
        <end position="28"/>
    </location>
</feature>
<dbReference type="InterPro" id="IPR011707">
    <property type="entry name" value="Cu-oxidase-like_N"/>
</dbReference>
<feature type="compositionally biased region" description="Low complexity" evidence="1">
    <location>
        <begin position="83"/>
        <end position="95"/>
    </location>
</feature>
<reference evidence="3 4" key="1">
    <citation type="submission" date="2022-11" db="EMBL/GenBank/DDBJ databases">
        <title>Nonomuraea corallina sp. nov., a new species of the genus Nonomuraea isolated from sea side sediment in Thai sea.</title>
        <authorList>
            <person name="Ngamcharungchit C."/>
            <person name="Matsumoto A."/>
            <person name="Suriyachadkun C."/>
            <person name="Panbangred W."/>
            <person name="Inahashi Y."/>
            <person name="Intra B."/>
        </authorList>
    </citation>
    <scope>NUCLEOTIDE SEQUENCE [LARGE SCALE GENOMIC DNA]</scope>
    <source>
        <strain evidence="3 4">DSM 43553</strain>
    </source>
</reference>
<evidence type="ECO:0000256" key="1">
    <source>
        <dbReference type="SAM" id="MobiDB-lite"/>
    </source>
</evidence>
<proteinExistence type="predicted"/>
<evidence type="ECO:0000313" key="4">
    <source>
        <dbReference type="Proteomes" id="UP001212498"/>
    </source>
</evidence>
<comment type="caution">
    <text evidence="3">The sequence shown here is derived from an EMBL/GenBank/DDBJ whole genome shotgun (WGS) entry which is preliminary data.</text>
</comment>
<dbReference type="EMBL" id="JAPNUD010000021">
    <property type="protein sequence ID" value="MDA0641132.1"/>
    <property type="molecule type" value="Genomic_DNA"/>
</dbReference>
<dbReference type="SUPFAM" id="SSF49503">
    <property type="entry name" value="Cupredoxins"/>
    <property type="match status" value="1"/>
</dbReference>
<dbReference type="InterPro" id="IPR008972">
    <property type="entry name" value="Cupredoxin"/>
</dbReference>
<name>A0ABT4SV36_9ACTN</name>
<keyword evidence="4" id="KW-1185">Reference proteome</keyword>
<sequence>MRRGRTELLPGRPAETWGFNGPHLGPTIRAARGDEVRMTVTNRLAETSTVHWHGMRLPASRRRARRGWRCGSGRSRTRRRRTCTTATSCGTRTRG</sequence>
<dbReference type="Gene3D" id="2.60.40.420">
    <property type="entry name" value="Cupredoxins - blue copper proteins"/>
    <property type="match status" value="1"/>
</dbReference>
<dbReference type="Pfam" id="PF07732">
    <property type="entry name" value="Cu-oxidase_3"/>
    <property type="match status" value="1"/>
</dbReference>
<protein>
    <submittedName>
        <fullName evidence="3">Multicopper oxidase domain-containing protein</fullName>
    </submittedName>
</protein>
<gene>
    <name evidence="3" type="ORF">OUY24_10935</name>
</gene>
<dbReference type="Proteomes" id="UP001212498">
    <property type="component" value="Unassembled WGS sequence"/>
</dbReference>
<evidence type="ECO:0000259" key="2">
    <source>
        <dbReference type="Pfam" id="PF07732"/>
    </source>
</evidence>